<dbReference type="EMBL" id="BGPR01009334">
    <property type="protein sequence ID" value="GBN39372.1"/>
    <property type="molecule type" value="Genomic_DNA"/>
</dbReference>
<evidence type="ECO:0000313" key="5">
    <source>
        <dbReference type="Proteomes" id="UP000499080"/>
    </source>
</evidence>
<dbReference type="InterPro" id="IPR026085">
    <property type="entry name" value="ATF7-int"/>
</dbReference>
<dbReference type="InterPro" id="IPR013783">
    <property type="entry name" value="Ig-like_fold"/>
</dbReference>
<dbReference type="Pfam" id="PF16794">
    <property type="entry name" value="fn3_4"/>
    <property type="match status" value="1"/>
</dbReference>
<evidence type="ECO:0000256" key="1">
    <source>
        <dbReference type="SAM" id="Coils"/>
    </source>
</evidence>
<evidence type="ECO:0000259" key="3">
    <source>
        <dbReference type="PROSITE" id="PS50853"/>
    </source>
</evidence>
<feature type="domain" description="Fibronectin type-III" evidence="3">
    <location>
        <begin position="413"/>
        <end position="519"/>
    </location>
</feature>
<dbReference type="AlphaFoldDB" id="A0A4Y2NKC4"/>
<dbReference type="InterPro" id="IPR056565">
    <property type="entry name" value="Fn3_ATF7IP"/>
</dbReference>
<dbReference type="InterPro" id="IPR036116">
    <property type="entry name" value="FN3_sf"/>
</dbReference>
<dbReference type="PANTHER" id="PTHR23210:SF26">
    <property type="entry name" value="ACTIVATING TRANSCRIPTION FACTOR 7-INTERACTING PROTEIN 1"/>
    <property type="match status" value="1"/>
</dbReference>
<name>A0A4Y2NKC4_ARAVE</name>
<organism evidence="4 5">
    <name type="scientific">Araneus ventricosus</name>
    <name type="common">Orbweaver spider</name>
    <name type="synonym">Epeira ventricosa</name>
    <dbReference type="NCBI Taxonomy" id="182803"/>
    <lineage>
        <taxon>Eukaryota</taxon>
        <taxon>Metazoa</taxon>
        <taxon>Ecdysozoa</taxon>
        <taxon>Arthropoda</taxon>
        <taxon>Chelicerata</taxon>
        <taxon>Arachnida</taxon>
        <taxon>Araneae</taxon>
        <taxon>Araneomorphae</taxon>
        <taxon>Entelegynae</taxon>
        <taxon>Araneoidea</taxon>
        <taxon>Araneidae</taxon>
        <taxon>Araneus</taxon>
    </lineage>
</organism>
<dbReference type="PANTHER" id="PTHR23210">
    <property type="entry name" value="ACTIVATING TRANSCRIPTION FACTOR 7 INTERACTING PROTEIN"/>
    <property type="match status" value="1"/>
</dbReference>
<dbReference type="GO" id="GO:0003712">
    <property type="term" value="F:transcription coregulator activity"/>
    <property type="evidence" value="ECO:0007669"/>
    <property type="project" value="TreeGrafter"/>
</dbReference>
<feature type="coiled-coil region" evidence="1">
    <location>
        <begin position="15"/>
        <end position="42"/>
    </location>
</feature>
<feature type="region of interest" description="Disordered" evidence="2">
    <location>
        <begin position="196"/>
        <end position="220"/>
    </location>
</feature>
<dbReference type="Proteomes" id="UP000499080">
    <property type="component" value="Unassembled WGS sequence"/>
</dbReference>
<evidence type="ECO:0000256" key="2">
    <source>
        <dbReference type="SAM" id="MobiDB-lite"/>
    </source>
</evidence>
<feature type="non-terminal residue" evidence="4">
    <location>
        <position position="1"/>
    </location>
</feature>
<accession>A0A4Y2NKC4</accession>
<dbReference type="GO" id="GO:0006355">
    <property type="term" value="P:regulation of DNA-templated transcription"/>
    <property type="evidence" value="ECO:0007669"/>
    <property type="project" value="TreeGrafter"/>
</dbReference>
<dbReference type="Gene3D" id="2.60.40.10">
    <property type="entry name" value="Immunoglobulins"/>
    <property type="match status" value="1"/>
</dbReference>
<feature type="compositionally biased region" description="Polar residues" evidence="2">
    <location>
        <begin position="204"/>
        <end position="214"/>
    </location>
</feature>
<dbReference type="GO" id="GO:0005634">
    <property type="term" value="C:nucleus"/>
    <property type="evidence" value="ECO:0007669"/>
    <property type="project" value="TreeGrafter"/>
</dbReference>
<dbReference type="OrthoDB" id="2434995at2759"/>
<dbReference type="InterPro" id="IPR003961">
    <property type="entry name" value="FN3_dom"/>
</dbReference>
<keyword evidence="1" id="KW-0175">Coiled coil</keyword>
<proteinExistence type="predicted"/>
<evidence type="ECO:0000313" key="4">
    <source>
        <dbReference type="EMBL" id="GBN39372.1"/>
    </source>
</evidence>
<comment type="caution">
    <text evidence="4">The sequence shown here is derived from an EMBL/GenBank/DDBJ whole genome shotgun (WGS) entry which is preliminary data.</text>
</comment>
<dbReference type="GO" id="GO:0005667">
    <property type="term" value="C:transcription regulator complex"/>
    <property type="evidence" value="ECO:0007669"/>
    <property type="project" value="TreeGrafter"/>
</dbReference>
<keyword evidence="5" id="KW-1185">Reference proteome</keyword>
<reference evidence="4 5" key="1">
    <citation type="journal article" date="2019" name="Sci. Rep.">
        <title>Orb-weaving spider Araneus ventricosus genome elucidates the spidroin gene catalogue.</title>
        <authorList>
            <person name="Kono N."/>
            <person name="Nakamura H."/>
            <person name="Ohtoshi R."/>
            <person name="Moran D.A.P."/>
            <person name="Shinohara A."/>
            <person name="Yoshida Y."/>
            <person name="Fujiwara M."/>
            <person name="Mori M."/>
            <person name="Tomita M."/>
            <person name="Arakawa K."/>
        </authorList>
    </citation>
    <scope>NUCLEOTIDE SEQUENCE [LARGE SCALE GENOMIC DNA]</scope>
</reference>
<dbReference type="PROSITE" id="PS50853">
    <property type="entry name" value="FN3"/>
    <property type="match status" value="1"/>
</dbReference>
<dbReference type="SUPFAM" id="SSF49265">
    <property type="entry name" value="Fibronectin type III"/>
    <property type="match status" value="1"/>
</dbReference>
<protein>
    <submittedName>
        <fullName evidence="4">Activating transcription factor 7-interacting protein 1</fullName>
    </submittedName>
</protein>
<sequence length="525" mass="57682">WLEKLSKRLCQETILEEYQQKIAQQNNLIKNLEDKLQALEDELCYSQSQATTFLSVQQELFQKHHFTPQTAVRTVAVNVKIFRECDVAQPVPQPMPLPIVPKVEVPTHTTEIHGSTPVSSTPPIKVQVPQQKIPIPPVQQPAVPQTVASTRFVSNPMQPRAIITSPQRFVSVAPNVTMMKKEVPLVMSNSQPVRPRSYLAEKSQPPTKTSSQVIDLTDEESSNKKLLPASSTLVSLASNSVSKVNLPGLQNNQNVLLPLNGLFQMMPAAGPNNPQFSLSNPVQVQQVSRQTLVPTLPPNLLGPRTVAYIIPSNSGQINTIGRNVTNFVPGTNQRLQTLIVRVTNPGQVPPMGTVINSNARMPVLTQGLRTSGPKNSPIPSSVSDLVLFPRQPKHPAPFPALPEYRPNPQLKALPPKPSLKGSKAPNGIILSWNMSLLSLHAEVSNYQLFAYQEAPGPVNASLWKKVGDVKALPLPMACTLTQFVDGNRYYFTVRAVDVHNRFGPYSDAVSILFSDTKDNSKSLNK</sequence>
<gene>
    <name evidence="4" type="primary">ATF7IP</name>
    <name evidence="4" type="ORF">AVEN_240279_1</name>
</gene>